<evidence type="ECO:0000313" key="3">
    <source>
        <dbReference type="Proteomes" id="UP001189619"/>
    </source>
</evidence>
<proteinExistence type="predicted"/>
<dbReference type="KEGG" id="bayd:BSPP4475_01640"/>
<sequence length="67" mass="7526">MARKQGTDNDVGQQEVKYAKDQIMKVAQQKFGLNRTEAIAAFFDAPAEMTVAEAETFVKKFKARTVK</sequence>
<keyword evidence="3" id="KW-1185">Reference proteome</keyword>
<gene>
    <name evidence="2" type="ORF">BSPP4475_01640</name>
</gene>
<dbReference type="Pfam" id="PF26160">
    <property type="entry name" value="YqzN_YkzM"/>
    <property type="match status" value="1"/>
</dbReference>
<feature type="domain" description="YqzN/YkzM" evidence="1">
    <location>
        <begin position="15"/>
        <end position="64"/>
    </location>
</feature>
<evidence type="ECO:0000313" key="2">
    <source>
        <dbReference type="EMBL" id="CAJ1001028.1"/>
    </source>
</evidence>
<reference evidence="2" key="1">
    <citation type="submission" date="2023-07" db="EMBL/GenBank/DDBJ databases">
        <authorList>
            <person name="Ivanov I."/>
            <person name="Teneva D."/>
            <person name="Stoikov I."/>
        </authorList>
    </citation>
    <scope>NUCLEOTIDE SEQUENCE</scope>
    <source>
        <strain evidence="2">4475</strain>
    </source>
</reference>
<accession>A0AA48M8L7</accession>
<dbReference type="RefSeq" id="WP_304414974.1">
    <property type="nucleotide sequence ID" value="NZ_OY569118.1"/>
</dbReference>
<dbReference type="AlphaFoldDB" id="A0AA48M8L7"/>
<dbReference type="EMBL" id="OY569118">
    <property type="protein sequence ID" value="CAJ1001028.1"/>
    <property type="molecule type" value="Genomic_DNA"/>
</dbReference>
<dbReference type="InterPro" id="IPR058869">
    <property type="entry name" value="YqzN_YkzM"/>
</dbReference>
<dbReference type="Proteomes" id="UP001189619">
    <property type="component" value="Chromosome"/>
</dbReference>
<name>A0AA48M8L7_9BACL</name>
<protein>
    <submittedName>
        <fullName evidence="2">POU-specific domain-containing protein</fullName>
    </submittedName>
</protein>
<organism evidence="2 3">
    <name type="scientific">Brevibacillus aydinogluensis</name>
    <dbReference type="NCBI Taxonomy" id="927786"/>
    <lineage>
        <taxon>Bacteria</taxon>
        <taxon>Bacillati</taxon>
        <taxon>Bacillota</taxon>
        <taxon>Bacilli</taxon>
        <taxon>Bacillales</taxon>
        <taxon>Paenibacillaceae</taxon>
        <taxon>Brevibacillus</taxon>
    </lineage>
</organism>
<evidence type="ECO:0000259" key="1">
    <source>
        <dbReference type="Pfam" id="PF26160"/>
    </source>
</evidence>